<dbReference type="InterPro" id="IPR001109">
    <property type="entry name" value="Hydrogenase_HupF/HypC"/>
</dbReference>
<name>A0A1W1WAX7_SULTA</name>
<gene>
    <name evidence="2" type="ORF">SAMN00768000_1044</name>
</gene>
<dbReference type="Gene3D" id="2.30.30.140">
    <property type="match status" value="1"/>
</dbReference>
<keyword evidence="3" id="KW-1185">Reference proteome</keyword>
<dbReference type="GO" id="GO:0005506">
    <property type="term" value="F:iron ion binding"/>
    <property type="evidence" value="ECO:0007669"/>
    <property type="project" value="TreeGrafter"/>
</dbReference>
<dbReference type="OrthoDB" id="9806017at2"/>
<proteinExistence type="inferred from homology"/>
<dbReference type="PRINTS" id="PR00445">
    <property type="entry name" value="HUPFHYPC"/>
</dbReference>
<dbReference type="STRING" id="28034.BFX07_00060"/>
<dbReference type="Proteomes" id="UP000192660">
    <property type="component" value="Unassembled WGS sequence"/>
</dbReference>
<dbReference type="NCBIfam" id="TIGR00074">
    <property type="entry name" value="hypC_hupF"/>
    <property type="match status" value="1"/>
</dbReference>
<dbReference type="AlphaFoldDB" id="A0A1W1WAX7"/>
<dbReference type="PANTHER" id="PTHR35177:SF2">
    <property type="entry name" value="HYDROGENASE MATURATION FACTOR HYBG"/>
    <property type="match status" value="1"/>
</dbReference>
<comment type="similarity">
    <text evidence="1">Belongs to the HupF/HypC family.</text>
</comment>
<evidence type="ECO:0000313" key="2">
    <source>
        <dbReference type="EMBL" id="SMC03362.1"/>
    </source>
</evidence>
<dbReference type="FunFam" id="2.30.30.140:FF:000022">
    <property type="entry name" value="Hydrogenase assembly chaperone HybG"/>
    <property type="match status" value="1"/>
</dbReference>
<dbReference type="Pfam" id="PF01455">
    <property type="entry name" value="HupF_HypC"/>
    <property type="match status" value="1"/>
</dbReference>
<organism evidence="2 3">
    <name type="scientific">Sulfobacillus thermosulfidooxidans (strain DSM 9293 / VKM B-1269 / AT-1)</name>
    <dbReference type="NCBI Taxonomy" id="929705"/>
    <lineage>
        <taxon>Bacteria</taxon>
        <taxon>Bacillati</taxon>
        <taxon>Bacillota</taxon>
        <taxon>Clostridia</taxon>
        <taxon>Eubacteriales</taxon>
        <taxon>Clostridiales Family XVII. Incertae Sedis</taxon>
        <taxon>Sulfobacillus</taxon>
    </lineage>
</organism>
<sequence length="99" mass="11163">MCLAIPGKIVEIENETEAKLEVTGVKRRVDVSLLKQQGIAIAPGDWVVIHVGFAMNKINDHEAQSMLQELHNLGPENYQDELMLWDLMSSDTHEPKEPK</sequence>
<dbReference type="GO" id="GO:1902670">
    <property type="term" value="F:carbon dioxide binding"/>
    <property type="evidence" value="ECO:0007669"/>
    <property type="project" value="TreeGrafter"/>
</dbReference>
<evidence type="ECO:0000256" key="1">
    <source>
        <dbReference type="ARBA" id="ARBA00006018"/>
    </source>
</evidence>
<reference evidence="3" key="1">
    <citation type="submission" date="2017-04" db="EMBL/GenBank/DDBJ databases">
        <authorList>
            <person name="Varghese N."/>
            <person name="Submissions S."/>
        </authorList>
    </citation>
    <scope>NUCLEOTIDE SEQUENCE [LARGE SCALE GENOMIC DNA]</scope>
    <source>
        <strain evidence="3">DSM 9293</strain>
    </source>
</reference>
<protein>
    <submittedName>
        <fullName evidence="2">Hydrogenase expression/formation protein HypC</fullName>
    </submittedName>
</protein>
<dbReference type="EMBL" id="FWWY01000001">
    <property type="protein sequence ID" value="SMC03362.1"/>
    <property type="molecule type" value="Genomic_DNA"/>
</dbReference>
<dbReference type="SUPFAM" id="SSF159127">
    <property type="entry name" value="HupF/HypC-like"/>
    <property type="match status" value="1"/>
</dbReference>
<dbReference type="GO" id="GO:0051604">
    <property type="term" value="P:protein maturation"/>
    <property type="evidence" value="ECO:0007669"/>
    <property type="project" value="TreeGrafter"/>
</dbReference>
<dbReference type="InterPro" id="IPR019812">
    <property type="entry name" value="Hydgase_assmbl_chp_CS"/>
</dbReference>
<evidence type="ECO:0000313" key="3">
    <source>
        <dbReference type="Proteomes" id="UP000192660"/>
    </source>
</evidence>
<dbReference type="PANTHER" id="PTHR35177">
    <property type="entry name" value="HYDROGENASE MATURATION FACTOR HYBG"/>
    <property type="match status" value="1"/>
</dbReference>
<dbReference type="RefSeq" id="WP_020374225.1">
    <property type="nucleotide sequence ID" value="NZ_FWWY01000001.1"/>
</dbReference>
<dbReference type="PROSITE" id="PS01097">
    <property type="entry name" value="HUPF_HYPC"/>
    <property type="match status" value="1"/>
</dbReference>
<accession>A0A1W1WAX7</accession>